<keyword evidence="3" id="KW-1185">Reference proteome</keyword>
<dbReference type="Proteomes" id="UP000587415">
    <property type="component" value="Unassembled WGS sequence"/>
</dbReference>
<dbReference type="GO" id="GO:0043565">
    <property type="term" value="F:sequence-specific DNA binding"/>
    <property type="evidence" value="ECO:0007669"/>
    <property type="project" value="InterPro"/>
</dbReference>
<name>A0A7X5YKE8_9CAUL</name>
<evidence type="ECO:0000313" key="3">
    <source>
        <dbReference type="Proteomes" id="UP000587415"/>
    </source>
</evidence>
<dbReference type="SUPFAM" id="SSF48295">
    <property type="entry name" value="TrpR-like"/>
    <property type="match status" value="1"/>
</dbReference>
<evidence type="ECO:0000259" key="1">
    <source>
        <dbReference type="SMART" id="SM00760"/>
    </source>
</evidence>
<evidence type="ECO:0000313" key="2">
    <source>
        <dbReference type="EMBL" id="NJC41398.1"/>
    </source>
</evidence>
<comment type="caution">
    <text evidence="2">The sequence shown here is derived from an EMBL/GenBank/DDBJ whole genome shotgun (WGS) entry which is preliminary data.</text>
</comment>
<dbReference type="InterPro" id="IPR013159">
    <property type="entry name" value="DnaA_C"/>
</dbReference>
<dbReference type="GO" id="GO:0006270">
    <property type="term" value="P:DNA replication initiation"/>
    <property type="evidence" value="ECO:0007669"/>
    <property type="project" value="InterPro"/>
</dbReference>
<organism evidence="2 3">
    <name type="scientific">Brevundimonas alba</name>
    <dbReference type="NCBI Taxonomy" id="74314"/>
    <lineage>
        <taxon>Bacteria</taxon>
        <taxon>Pseudomonadati</taxon>
        <taxon>Pseudomonadota</taxon>
        <taxon>Alphaproteobacteria</taxon>
        <taxon>Caulobacterales</taxon>
        <taxon>Caulobacteraceae</taxon>
        <taxon>Brevundimonas</taxon>
    </lineage>
</organism>
<dbReference type="Gene3D" id="1.10.1750.10">
    <property type="match status" value="1"/>
</dbReference>
<feature type="domain" description="Chromosomal replication initiator DnaA C-terminal" evidence="1">
    <location>
        <begin position="16"/>
        <end position="85"/>
    </location>
</feature>
<proteinExistence type="predicted"/>
<reference evidence="2 3" key="1">
    <citation type="submission" date="2020-03" db="EMBL/GenBank/DDBJ databases">
        <title>Genomic Encyclopedia of Type Strains, Phase IV (KMG-IV): sequencing the most valuable type-strain genomes for metagenomic binning, comparative biology and taxonomic classification.</title>
        <authorList>
            <person name="Goeker M."/>
        </authorList>
    </citation>
    <scope>NUCLEOTIDE SEQUENCE [LARGE SCALE GENOMIC DNA]</scope>
    <source>
        <strain evidence="2 3">DSM 4736</strain>
    </source>
</reference>
<sequence>MDEAYRVPVRQEDRIKAGLALQLVAASTGVPKEMMETRSRLDGRSCRARWLAMYLAYVTFGWPMDRVGHAFGLNRATAAAACRWAEDGRDRPIVDDLLDRLERCAKAVLEAPACELPV</sequence>
<dbReference type="AlphaFoldDB" id="A0A7X5YKE8"/>
<dbReference type="EMBL" id="JAATJM010000001">
    <property type="protein sequence ID" value="NJC41398.1"/>
    <property type="molecule type" value="Genomic_DNA"/>
</dbReference>
<protein>
    <submittedName>
        <fullName evidence="2">Chromosomal replication initiation ATPase DnaA</fullName>
    </submittedName>
</protein>
<gene>
    <name evidence="2" type="ORF">GGQ87_001656</name>
</gene>
<dbReference type="SMART" id="SM00760">
    <property type="entry name" value="Bac_DnaA_C"/>
    <property type="match status" value="1"/>
</dbReference>
<accession>A0A7X5YKE8</accession>
<dbReference type="InterPro" id="IPR010921">
    <property type="entry name" value="Trp_repressor/repl_initiator"/>
</dbReference>
<dbReference type="GO" id="GO:0005524">
    <property type="term" value="F:ATP binding"/>
    <property type="evidence" value="ECO:0007669"/>
    <property type="project" value="InterPro"/>
</dbReference>
<dbReference type="RefSeq" id="WP_168046485.1">
    <property type="nucleotide sequence ID" value="NZ_JAATJM010000001.1"/>
</dbReference>
<dbReference type="GO" id="GO:0006275">
    <property type="term" value="P:regulation of DNA replication"/>
    <property type="evidence" value="ECO:0007669"/>
    <property type="project" value="InterPro"/>
</dbReference>